<evidence type="ECO:0000256" key="10">
    <source>
        <dbReference type="ARBA" id="ARBA00023034"/>
    </source>
</evidence>
<dbReference type="CDD" id="cd19802">
    <property type="entry name" value="Bbox1_TRIM8-like"/>
    <property type="match status" value="1"/>
</dbReference>
<evidence type="ECO:0000313" key="18">
    <source>
        <dbReference type="EMBL" id="KPP66908.1"/>
    </source>
</evidence>
<evidence type="ECO:0000256" key="8">
    <source>
        <dbReference type="ARBA" id="ARBA00022741"/>
    </source>
</evidence>
<gene>
    <name evidence="18" type="ORF">Z043_114550</name>
</gene>
<keyword evidence="6" id="KW-0963">Cytoplasm</keyword>
<keyword evidence="12" id="KW-0342">GTP-binding</keyword>
<dbReference type="PANTHER" id="PTHR10903">
    <property type="entry name" value="GTPASE, IMAP FAMILY MEMBER-RELATED"/>
    <property type="match status" value="1"/>
</dbReference>
<evidence type="ECO:0000256" key="15">
    <source>
        <dbReference type="ARBA" id="ARBA00077278"/>
    </source>
</evidence>
<comment type="subcellular location">
    <subcellularLocation>
        <location evidence="3">Cytoplasm</location>
        <location evidence="3">Cytosol</location>
    </subcellularLocation>
    <subcellularLocation>
        <location evidence="2">Endoplasmic reticulum</location>
    </subcellularLocation>
    <subcellularLocation>
        <location evidence="4">Golgi apparatus</location>
    </subcellularLocation>
    <subcellularLocation>
        <location evidence="1">Mitochondrion</location>
    </subcellularLocation>
</comment>
<dbReference type="GO" id="GO:0005525">
    <property type="term" value="F:GTP binding"/>
    <property type="evidence" value="ECO:0007669"/>
    <property type="project" value="UniProtKB-KW"/>
</dbReference>
<feature type="compositionally biased region" description="Polar residues" evidence="16">
    <location>
        <begin position="26"/>
        <end position="38"/>
    </location>
</feature>
<keyword evidence="11" id="KW-0496">Mitochondrion</keyword>
<dbReference type="PANTHER" id="PTHR10903:SF188">
    <property type="entry name" value="GTPASE IMAP FAMILY MEMBER 2-LIKE-RELATED"/>
    <property type="match status" value="1"/>
</dbReference>
<name>A0A0P7UFS7_SCLFO</name>
<comment type="function">
    <text evidence="13">Exerts an anti-apoptotic effect in the immune system and is involved in responses to infections.</text>
</comment>
<dbReference type="PROSITE" id="PS51720">
    <property type="entry name" value="G_AIG1"/>
    <property type="match status" value="1"/>
</dbReference>
<evidence type="ECO:0000256" key="7">
    <source>
        <dbReference type="ARBA" id="ARBA00022737"/>
    </source>
</evidence>
<evidence type="ECO:0000256" key="16">
    <source>
        <dbReference type="SAM" id="MobiDB-lite"/>
    </source>
</evidence>
<dbReference type="FunFam" id="3.40.50.300:FF:000536">
    <property type="entry name" value="GTPase IMAP family member 8"/>
    <property type="match status" value="1"/>
</dbReference>
<dbReference type="GO" id="GO:0005783">
    <property type="term" value="C:endoplasmic reticulum"/>
    <property type="evidence" value="ECO:0007669"/>
    <property type="project" value="UniProtKB-SubCell"/>
</dbReference>
<keyword evidence="8" id="KW-0547">Nucleotide-binding</keyword>
<feature type="compositionally biased region" description="Low complexity" evidence="16">
    <location>
        <begin position="46"/>
        <end position="62"/>
    </location>
</feature>
<keyword evidence="10" id="KW-0333">Golgi apparatus</keyword>
<dbReference type="InterPro" id="IPR006703">
    <property type="entry name" value="G_AIG1"/>
</dbReference>
<evidence type="ECO:0000256" key="9">
    <source>
        <dbReference type="ARBA" id="ARBA00022824"/>
    </source>
</evidence>
<sequence length="352" mass="39374">MSNITLPKPDEDSDATGTPIKRPVSPTFSVCSMKSEQSIDMPPTVSEGNISPSSSFSSLSEESGIRNRNILSGDVACDACTEKMERAVKFCLTCSVSYCEAHVRQHYTVPALQRHVLEEPRKHKEERGKIQVRICSPRTMRGTGTETQTLQGKMQWESQTSPGLGLCDIGIVLLGTEGAGKSAAGNTILGKEVFEEYFSLEPITKTLQLQTGVMEGRKITVIDTPRMFDASFFNERVKRKVMESNIHVFLLVIRLGRFSEQDEKAVEQIQENFGEEALKYTMVLFTGGDQLDKPINKILTSSCKYSNLIDKCGGRYHVFNSKKKRNRTQVTELLTKIEAMVEKNGRYYIKSS</sequence>
<organism evidence="18 19">
    <name type="scientific">Scleropages formosus</name>
    <name type="common">Asian bonytongue</name>
    <name type="synonym">Osteoglossum formosum</name>
    <dbReference type="NCBI Taxonomy" id="113540"/>
    <lineage>
        <taxon>Eukaryota</taxon>
        <taxon>Metazoa</taxon>
        <taxon>Chordata</taxon>
        <taxon>Craniata</taxon>
        <taxon>Vertebrata</taxon>
        <taxon>Euteleostomi</taxon>
        <taxon>Actinopterygii</taxon>
        <taxon>Neopterygii</taxon>
        <taxon>Teleostei</taxon>
        <taxon>Osteoglossocephala</taxon>
        <taxon>Osteoglossomorpha</taxon>
        <taxon>Osteoglossiformes</taxon>
        <taxon>Osteoglossidae</taxon>
        <taxon>Scleropages</taxon>
    </lineage>
</organism>
<reference evidence="18 19" key="1">
    <citation type="submission" date="2015-08" db="EMBL/GenBank/DDBJ databases">
        <title>The genome of the Asian arowana (Scleropages formosus).</title>
        <authorList>
            <person name="Tan M.H."/>
            <person name="Gan H.M."/>
            <person name="Croft L.J."/>
            <person name="Austin C.M."/>
        </authorList>
    </citation>
    <scope>NUCLEOTIDE SEQUENCE [LARGE SCALE GENOMIC DNA]</scope>
    <source>
        <strain evidence="18">Aro1</strain>
    </source>
</reference>
<evidence type="ECO:0000256" key="13">
    <source>
        <dbReference type="ARBA" id="ARBA00056809"/>
    </source>
</evidence>
<evidence type="ECO:0000256" key="3">
    <source>
        <dbReference type="ARBA" id="ARBA00004514"/>
    </source>
</evidence>
<evidence type="ECO:0000256" key="1">
    <source>
        <dbReference type="ARBA" id="ARBA00004173"/>
    </source>
</evidence>
<dbReference type="GO" id="GO:0005829">
    <property type="term" value="C:cytosol"/>
    <property type="evidence" value="ECO:0007669"/>
    <property type="project" value="UniProtKB-SubCell"/>
</dbReference>
<dbReference type="GO" id="GO:0005739">
    <property type="term" value="C:mitochondrion"/>
    <property type="evidence" value="ECO:0007669"/>
    <property type="project" value="UniProtKB-SubCell"/>
</dbReference>
<dbReference type="AlphaFoldDB" id="A0A0P7UFS7"/>
<evidence type="ECO:0000313" key="19">
    <source>
        <dbReference type="Proteomes" id="UP000034805"/>
    </source>
</evidence>
<evidence type="ECO:0000256" key="11">
    <source>
        <dbReference type="ARBA" id="ARBA00023128"/>
    </source>
</evidence>
<evidence type="ECO:0000256" key="6">
    <source>
        <dbReference type="ARBA" id="ARBA00022490"/>
    </source>
</evidence>
<proteinExistence type="inferred from homology"/>
<dbReference type="Pfam" id="PF04548">
    <property type="entry name" value="AIG1"/>
    <property type="match status" value="1"/>
</dbReference>
<dbReference type="Gene3D" id="3.40.50.300">
    <property type="entry name" value="P-loop containing nucleotide triphosphate hydrolases"/>
    <property type="match status" value="1"/>
</dbReference>
<evidence type="ECO:0000256" key="4">
    <source>
        <dbReference type="ARBA" id="ARBA00004555"/>
    </source>
</evidence>
<dbReference type="Gene3D" id="4.10.830.40">
    <property type="match status" value="1"/>
</dbReference>
<evidence type="ECO:0000256" key="12">
    <source>
        <dbReference type="ARBA" id="ARBA00023134"/>
    </source>
</evidence>
<evidence type="ECO:0000256" key="2">
    <source>
        <dbReference type="ARBA" id="ARBA00004240"/>
    </source>
</evidence>
<keyword evidence="7" id="KW-0677">Repeat</keyword>
<dbReference type="SUPFAM" id="SSF52540">
    <property type="entry name" value="P-loop containing nucleoside triphosphate hydrolases"/>
    <property type="match status" value="1"/>
</dbReference>
<feature type="region of interest" description="Disordered" evidence="16">
    <location>
        <begin position="1"/>
        <end position="63"/>
    </location>
</feature>
<feature type="domain" description="AIG1-type G" evidence="17">
    <location>
        <begin position="166"/>
        <end position="352"/>
    </location>
</feature>
<dbReference type="InterPro" id="IPR045058">
    <property type="entry name" value="GIMA/IAN/Toc"/>
</dbReference>
<dbReference type="InterPro" id="IPR027417">
    <property type="entry name" value="P-loop_NTPase"/>
</dbReference>
<evidence type="ECO:0000256" key="5">
    <source>
        <dbReference type="ARBA" id="ARBA00008535"/>
    </source>
</evidence>
<keyword evidence="9" id="KW-0256">Endoplasmic reticulum</keyword>
<comment type="similarity">
    <text evidence="5">Belongs to the TRAFAC class TrmE-Era-EngA-EngB-Septin-like GTPase superfamily. AIG1/Toc34/Toc159-like paraseptin GTPase family. IAN subfamily.</text>
</comment>
<comment type="caution">
    <text evidence="18">The sequence shown here is derived from an EMBL/GenBank/DDBJ whole genome shotgun (WGS) entry which is preliminary data.</text>
</comment>
<protein>
    <recommendedName>
        <fullName evidence="14">GTPase IMAP family member 8</fullName>
    </recommendedName>
    <alternativeName>
        <fullName evidence="15">Immune-associated nucleotide-binding protein 9</fullName>
    </alternativeName>
</protein>
<dbReference type="GO" id="GO:0005794">
    <property type="term" value="C:Golgi apparatus"/>
    <property type="evidence" value="ECO:0007669"/>
    <property type="project" value="UniProtKB-SubCell"/>
</dbReference>
<dbReference type="Proteomes" id="UP000034805">
    <property type="component" value="Unassembled WGS sequence"/>
</dbReference>
<evidence type="ECO:0000256" key="14">
    <source>
        <dbReference type="ARBA" id="ARBA00073539"/>
    </source>
</evidence>
<evidence type="ECO:0000259" key="17">
    <source>
        <dbReference type="PROSITE" id="PS51720"/>
    </source>
</evidence>
<accession>A0A0P7UFS7</accession>
<dbReference type="EMBL" id="JARO02005352">
    <property type="protein sequence ID" value="KPP66908.1"/>
    <property type="molecule type" value="Genomic_DNA"/>
</dbReference>